<evidence type="ECO:0000313" key="4">
    <source>
        <dbReference type="EMBL" id="MCZ8513243.1"/>
    </source>
</evidence>
<dbReference type="InterPro" id="IPR025883">
    <property type="entry name" value="Cadherin-like_domain"/>
</dbReference>
<feature type="transmembrane region" description="Helical" evidence="2">
    <location>
        <begin position="21"/>
        <end position="40"/>
    </location>
</feature>
<dbReference type="InterPro" id="IPR051465">
    <property type="entry name" value="Cell_Envelope_Struct_Comp"/>
</dbReference>
<dbReference type="InterPro" id="IPR013783">
    <property type="entry name" value="Ig-like_fold"/>
</dbReference>
<dbReference type="InterPro" id="IPR011050">
    <property type="entry name" value="Pectin_lyase_fold/virulence"/>
</dbReference>
<dbReference type="EMBL" id="JAQAGZ010000007">
    <property type="protein sequence ID" value="MCZ8513243.1"/>
    <property type="molecule type" value="Genomic_DNA"/>
</dbReference>
<feature type="domain" description="SLH" evidence="3">
    <location>
        <begin position="2340"/>
        <end position="2400"/>
    </location>
</feature>
<protein>
    <submittedName>
        <fullName evidence="4">Ig-like domain-containing protein</fullName>
    </submittedName>
</protein>
<dbReference type="SUPFAM" id="SSF51126">
    <property type="entry name" value="Pectin lyase-like"/>
    <property type="match status" value="1"/>
</dbReference>
<reference evidence="4 5" key="1">
    <citation type="submission" date="2022-12" db="EMBL/GenBank/DDBJ databases">
        <title>Draft genome sequence of Paenibacillus sp. dW9.</title>
        <authorList>
            <person name="Choi E.-W."/>
            <person name="Kim D.-U."/>
        </authorList>
    </citation>
    <scope>NUCLEOTIDE SEQUENCE [LARGE SCALE GENOMIC DNA]</scope>
    <source>
        <strain evidence="5">dW9</strain>
    </source>
</reference>
<feature type="region of interest" description="Disordered" evidence="1">
    <location>
        <begin position="1954"/>
        <end position="1989"/>
    </location>
</feature>
<dbReference type="RefSeq" id="WP_269881733.1">
    <property type="nucleotide sequence ID" value="NZ_JAQAGZ010000007.1"/>
</dbReference>
<dbReference type="Pfam" id="PF12733">
    <property type="entry name" value="Cadherin-like"/>
    <property type="match status" value="1"/>
</dbReference>
<evidence type="ECO:0000259" key="3">
    <source>
        <dbReference type="PROSITE" id="PS51272"/>
    </source>
</evidence>
<proteinExistence type="predicted"/>
<dbReference type="InterPro" id="IPR058094">
    <property type="entry name" value="Ig-like_OmpL47-like"/>
</dbReference>
<feature type="domain" description="SLH" evidence="3">
    <location>
        <begin position="2207"/>
        <end position="2268"/>
    </location>
</feature>
<sequence>MHVVRLGGTMRREGGGTFLRRFAASAGLFIALMFVALWIGTEAFAATFTVDNTGDGSGNCWVTGQGQCTLRDAIQQSNSVGGTNTINIKAGTSYKLVSGQINITSSVTLIGDNGNAGSSPALTVIQGDGTHRIFEVQPGANVSFTALTLQGGINNPDTSGYGGGAVAAKLGAGNTLTLSNSVVKDSMTTGSGLGGGVYVTGPAGSGLVLNNNTVIQGNTAGQSGGGLYAEGDLNISLGHASFVSNTASTTLGGGMAVLPASPSGGTVVIQDSSFSKNTAQGAGNDGIGGGLYLGVPADIKNTTFSGNSSNSDGGGLFLSFFQNNVNLTTVTFDSNSSVTGTGGGLFVQNGNPKLTGTTFQKNTAKTAPNDFGTNGFPVAPYAPAVPLQTSDGTAYGGGTWTSKDVITDAAADVSVDDSATWNPGPVTLSADGNYKVVMKLTDKNGNAVLQRSTVQIDKTKPTLTLSAVSNGANYAEGTWATKDVVITANSSDTGSGLASTKYSLDGGTTWTDYTAPVTMSTDGTYSVIVKTVDNAGNTEQKSFAVKLDKTAPSLTTDWKTADGQPYTLGSWTNQPVTLTVVSSDAGSGVASTVYSVDGGSTWVNYTNPVNLSADGQYNVQVRVTDQAGNVTSQGGTVKIDQTKPTLTITATSGGANYAEGAWATKDVTLTAAVNDTGSGLASTKYSLDGGTTWTDYTAPVTMSTDGTYSVIVKTVDNAGNTEQKSFAVKLDKTAPVLTADWKTADGQPYTLGSWTNQPVTLTVVSSDAGSGVASTVYSVDGGSTWVNYTNPVNLSADGQYAIQIKAMDIAGNVSSQNGTVKIDQTKPTLTITATSGGANYAEGTWAIKDVVFTAAVNDTGSGLASTKYSLDGGTTWTDYMAPVTMSTDGTYSVIVKTVDNAGNTEQKSFAVKLDKTAPSLTTDWKTADGLPYTLGSWTNQPVTLTVASSDAGSGVTSTVYSVDGGLTWINYTNPVNLSATGQYDIQVKTTDQAGNVSSQSGTVKIDQTKPTLTITTTTDGTNYAEGTWATKDVVLTVDANNPGGSGLASTKYSLDGGTTWTDYTAPVTMSTDGTYSIAVKTVDNAGNTEQKSFNVKLDKTAPSLTMDWKTADGQPYTLGSWTNQPVTLTVASSDAGSGVASTVYSVDGGSTWVNYTNPVNLSATGQYDVQVKATDQAGNVSSQSGTVKIDQIKPTLTITATSGSANYTEGTWASKDVVVSAAVNDTGGSGLASTKYSLDGGNTWTDYTAPVTMSIEGTYSVTVKTVDNAGNIEQKSFSVKLDKTAPVLGASVKANGVNYVDGTWSKNPVKLTLNASDAPGGSSLQSTQVSLDGGATWTDYSGEITIPDGNYSVKARAADYAGNVTEAGWNIKVSTILPTLGLTLTPNTLTNGDVTAAVTATVYGSGNTAELRYAAGDQPEGYFSSGGGTVIPTNAGTSNGNFTLQDNGFYTVYAKDLAGNEARQLFEVNTIIRTVPTLTLTAQNSGWTSGSVTVSVYAAVYDKQLGNALSELKWVEGNRDLDLSGTDAFSVSENGTYTVRAKDKAGNTALQTITIANILRTEPMITTHSSPFGPGNEQAQVTVTASVYGTGNSVAAIKWMPGSRSKSDFAGQAGNPLTNGAFLVNENGIYTVYVRDQAGNEAVMVVTVREVNHPPVVSDSTVYGTTNTVLHFGSTSFNFSDSDQDSLYEIQILTLPANGKLKWNGIPVTVNQTVYSSGLNGMTLEPDAGWSGTTSFDWNGSDGMVYAKTTARLTMIIASGNLPPTAGTVSLSVRADTPQAGRLIGSDPEGGELSFSIKTQGSLGTLTLLNEHTGDFVYAPKPGITGKDTVTYTVYDNQRASATGTVEVNILPKDAPGPSASADLACMTVSTGRLTPAFDAGVLNYNVTVSREVYAITVSAAVYQPRATLTVNGVTVASGAASSPIALQYGSNSIVIQVTAEDGKTNKVYTLQVYREPRRSDDSPSAGGGAAPAPPAPAPVPGLNGEMNGKPVDHLGTVTTSTVDGLTVLTATLDTAQVESLLSQVTGNPTVTLEVKGGGDRILTELNGSIAGMLAGREASVQVQTELGTYTVPLAGIRMDALAAKFGNAVSMSDLSLRISISKPPPQLIQRLQNQAAAGQYSIVMPPVDFSITATYKGTSFEIHEFSRMVSRELPVPAGVNAGQITTAVVGLEDGSVYHVPTVIASQGGQTTLRVNSLTNSTYMAISSVKSFTDMTGHWAQREVNNMASRLIVNGLAEGEYGPDAPVTRAQFTAIVIRALGLSENTASASKEYKDVQPKDWFAGAVTRANTYGLVNGYEDGTFRPEKTITREEALVMISRAMKLAGKPVDLASASPMSILSGFKDSSEVGDWAMKEAAEAVQSGLVQGSDAGLQPKVNMTRAETAVILYRLLIRSNLISP</sequence>
<dbReference type="PROSITE" id="PS51272">
    <property type="entry name" value="SLH"/>
    <property type="match status" value="3"/>
</dbReference>
<gene>
    <name evidence="4" type="ORF">O9H85_12575</name>
</gene>
<keyword evidence="2" id="KW-1133">Transmembrane helix</keyword>
<dbReference type="Pfam" id="PF00395">
    <property type="entry name" value="SLH"/>
    <property type="match status" value="3"/>
</dbReference>
<evidence type="ECO:0000256" key="1">
    <source>
        <dbReference type="SAM" id="MobiDB-lite"/>
    </source>
</evidence>
<organism evidence="4 5">
    <name type="scientific">Paenibacillus gyeongsangnamensis</name>
    <dbReference type="NCBI Taxonomy" id="3388067"/>
    <lineage>
        <taxon>Bacteria</taxon>
        <taxon>Bacillati</taxon>
        <taxon>Bacillota</taxon>
        <taxon>Bacilli</taxon>
        <taxon>Bacillales</taxon>
        <taxon>Paenibacillaceae</taxon>
        <taxon>Paenibacillus</taxon>
    </lineage>
</organism>
<dbReference type="PANTHER" id="PTHR43308:SF5">
    <property type="entry name" value="S-LAYER PROTEIN _ PEPTIDOGLYCAN ENDO-BETA-N-ACETYLGLUCOSAMINIDASE"/>
    <property type="match status" value="1"/>
</dbReference>
<accession>A0ABT4Q8P3</accession>
<dbReference type="Pfam" id="PF19077">
    <property type="entry name" value="Big_13"/>
    <property type="match status" value="1"/>
</dbReference>
<keyword evidence="5" id="KW-1185">Reference proteome</keyword>
<dbReference type="Pfam" id="PF17963">
    <property type="entry name" value="Big_9"/>
    <property type="match status" value="1"/>
</dbReference>
<evidence type="ECO:0000313" key="5">
    <source>
        <dbReference type="Proteomes" id="UP001527882"/>
    </source>
</evidence>
<name>A0ABT4Q8P3_9BACL</name>
<dbReference type="NCBIfam" id="NF047446">
    <property type="entry name" value="barrel_OmpL47"/>
    <property type="match status" value="9"/>
</dbReference>
<dbReference type="InterPro" id="IPR001119">
    <property type="entry name" value="SLH_dom"/>
</dbReference>
<dbReference type="InterPro" id="IPR044016">
    <property type="entry name" value="Big_13"/>
</dbReference>
<keyword evidence="2" id="KW-0812">Transmembrane</keyword>
<evidence type="ECO:0000256" key="2">
    <source>
        <dbReference type="SAM" id="Phobius"/>
    </source>
</evidence>
<dbReference type="Gene3D" id="2.60.40.10">
    <property type="entry name" value="Immunoglobulins"/>
    <property type="match status" value="9"/>
</dbReference>
<feature type="domain" description="SLH" evidence="3">
    <location>
        <begin position="2269"/>
        <end position="2332"/>
    </location>
</feature>
<keyword evidence="2" id="KW-0472">Membrane</keyword>
<dbReference type="PANTHER" id="PTHR43308">
    <property type="entry name" value="OUTER MEMBRANE PROTEIN ALPHA-RELATED"/>
    <property type="match status" value="1"/>
</dbReference>
<dbReference type="Proteomes" id="UP001527882">
    <property type="component" value="Unassembled WGS sequence"/>
</dbReference>
<comment type="caution">
    <text evidence="4">The sequence shown here is derived from an EMBL/GenBank/DDBJ whole genome shotgun (WGS) entry which is preliminary data.</text>
</comment>